<evidence type="ECO:0000256" key="1">
    <source>
        <dbReference type="ARBA" id="ARBA00001953"/>
    </source>
</evidence>
<dbReference type="CDD" id="cd06850">
    <property type="entry name" value="biotinyl_domain"/>
    <property type="match status" value="1"/>
</dbReference>
<evidence type="ECO:0000256" key="6">
    <source>
        <dbReference type="PROSITE-ProRule" id="PRU00409"/>
    </source>
</evidence>
<dbReference type="SUPFAM" id="SSF51230">
    <property type="entry name" value="Single hybrid motif"/>
    <property type="match status" value="1"/>
</dbReference>
<dbReference type="EMBL" id="JAMSLR010000004">
    <property type="protein sequence ID" value="MCM8749023.1"/>
    <property type="molecule type" value="Genomic_DNA"/>
</dbReference>
<keyword evidence="12" id="KW-1185">Reference proteome</keyword>
<dbReference type="SUPFAM" id="SSF52440">
    <property type="entry name" value="PreATP-grasp domain"/>
    <property type="match status" value="1"/>
</dbReference>
<sequence>MSRVTKLLVANRGEIALRVMRACRELGIRCVAVYGEGEQQAPHVRYADEAWRIPSVAPLPYLDIEALLDVARRAGVDAVHPGYGFLAENPDFARACADSGLVFVGPPPGAIALMGDKVAARRVAAEAGVPVVPGTSGPVTVEEARAFGDTHGYPIAIKAAAGGGGRGFRVAWGPDEVEAAWLGASGEAERYFGNPAVYTERYFERPRHIEIQVFADAHGAVVALGERDCSIQRRHQKLIEEAPSPALGQETRARMCAAATRLACQVGYVNAGTVEFLYQDGEFYFLEMNTRIQVEHPVTEEITGIDLVKEQILVALGRPLSFSEPVGFTGHAIECRINAEDPAHAFAPAPGTVAACRLPAGFGVRVDGAVEPGYEVLPQYDSLLAKLVVWGRDRDEALARLRRALADFSVEGLPTTLPFHARVVEHPTFIGGDYDTGFLTRHPEVLDGLEQRVGGSDSRSQDHHVGESYIVEVAGRRFDVRIYAPSSANPVPSRRARLPSTRPATLRSGSRDEVRSPIQGTVLRVAVEQGARVEAGALLCVIEAMKMENEITAPHGGMVRAVEIVPGQTVQPGALLVVIEPAGEAGSEAATGRGG</sequence>
<dbReference type="SMART" id="SM00878">
    <property type="entry name" value="Biotin_carb_C"/>
    <property type="match status" value="1"/>
</dbReference>
<evidence type="ECO:0000313" key="12">
    <source>
        <dbReference type="Proteomes" id="UP001165306"/>
    </source>
</evidence>
<dbReference type="Pfam" id="PF00289">
    <property type="entry name" value="Biotin_carb_N"/>
    <property type="match status" value="1"/>
</dbReference>
<evidence type="ECO:0000313" key="11">
    <source>
        <dbReference type="EMBL" id="MCM8749023.1"/>
    </source>
</evidence>
<dbReference type="Gene3D" id="2.40.50.100">
    <property type="match status" value="1"/>
</dbReference>
<dbReference type="InterPro" id="IPR016185">
    <property type="entry name" value="PreATP-grasp_dom_sf"/>
</dbReference>
<evidence type="ECO:0000259" key="10">
    <source>
        <dbReference type="PROSITE" id="PS50979"/>
    </source>
</evidence>
<dbReference type="PROSITE" id="PS50979">
    <property type="entry name" value="BC"/>
    <property type="match status" value="1"/>
</dbReference>
<dbReference type="FunFam" id="3.40.50.20:FF:000010">
    <property type="entry name" value="Propionyl-CoA carboxylase subunit alpha"/>
    <property type="match status" value="1"/>
</dbReference>
<dbReference type="Pfam" id="PF02785">
    <property type="entry name" value="Biotin_carb_C"/>
    <property type="match status" value="1"/>
</dbReference>
<gene>
    <name evidence="11" type="ORF">NET02_07700</name>
</gene>
<feature type="domain" description="ATP-grasp" evidence="9">
    <location>
        <begin position="121"/>
        <end position="316"/>
    </location>
</feature>
<evidence type="ECO:0000256" key="3">
    <source>
        <dbReference type="ARBA" id="ARBA00022741"/>
    </source>
</evidence>
<dbReference type="EC" id="6.4.1.2" evidence="11"/>
<dbReference type="SUPFAM" id="SSF56059">
    <property type="entry name" value="Glutathione synthetase ATP-binding domain-like"/>
    <property type="match status" value="1"/>
</dbReference>
<name>A0AA41WF99_9BACT</name>
<dbReference type="SUPFAM" id="SSF51246">
    <property type="entry name" value="Rudiment single hybrid motif"/>
    <property type="match status" value="1"/>
</dbReference>
<proteinExistence type="predicted"/>
<feature type="domain" description="Lipoyl-binding" evidence="8">
    <location>
        <begin position="503"/>
        <end position="580"/>
    </location>
</feature>
<dbReference type="Pfam" id="PF00364">
    <property type="entry name" value="Biotin_lipoyl"/>
    <property type="match status" value="1"/>
</dbReference>
<dbReference type="FunFam" id="2.40.50.100:FF:000003">
    <property type="entry name" value="Acetyl-CoA carboxylase biotin carboxyl carrier protein"/>
    <property type="match status" value="1"/>
</dbReference>
<comment type="caution">
    <text evidence="11">The sequence shown here is derived from an EMBL/GenBank/DDBJ whole genome shotgun (WGS) entry which is preliminary data.</text>
</comment>
<dbReference type="Gene3D" id="3.30.470.20">
    <property type="entry name" value="ATP-grasp fold, B domain"/>
    <property type="match status" value="1"/>
</dbReference>
<keyword evidence="5" id="KW-0092">Biotin</keyword>
<organism evidence="11 12">
    <name type="scientific">Thermalbibacter longus</name>
    <dbReference type="NCBI Taxonomy" id="2951981"/>
    <lineage>
        <taxon>Bacteria</taxon>
        <taxon>Pseudomonadati</taxon>
        <taxon>Thermomicrobiota</taxon>
        <taxon>Thermomicrobia</taxon>
        <taxon>Thermomicrobiales</taxon>
        <taxon>Thermomicrobiaceae</taxon>
        <taxon>Thermalbibacter</taxon>
    </lineage>
</organism>
<dbReference type="GO" id="GO:0005524">
    <property type="term" value="F:ATP binding"/>
    <property type="evidence" value="ECO:0007669"/>
    <property type="project" value="UniProtKB-UniRule"/>
</dbReference>
<dbReference type="Pfam" id="PF02786">
    <property type="entry name" value="CPSase_L_D2"/>
    <property type="match status" value="1"/>
</dbReference>
<protein>
    <submittedName>
        <fullName evidence="11">Acetyl-CoA carboxylase biotin carboxylase subunit</fullName>
        <ecNumber evidence="11">6.4.1.2</ecNumber>
    </submittedName>
</protein>
<dbReference type="PROSITE" id="PS00867">
    <property type="entry name" value="CPSASE_2"/>
    <property type="match status" value="1"/>
</dbReference>
<dbReference type="PROSITE" id="PS50968">
    <property type="entry name" value="BIOTINYL_LIPOYL"/>
    <property type="match status" value="1"/>
</dbReference>
<dbReference type="PROSITE" id="PS50975">
    <property type="entry name" value="ATP_GRASP"/>
    <property type="match status" value="1"/>
</dbReference>
<feature type="region of interest" description="Disordered" evidence="7">
    <location>
        <begin position="489"/>
        <end position="513"/>
    </location>
</feature>
<dbReference type="PROSITE" id="PS00866">
    <property type="entry name" value="CPSASE_1"/>
    <property type="match status" value="1"/>
</dbReference>
<dbReference type="InterPro" id="IPR000089">
    <property type="entry name" value="Biotin_lipoyl"/>
</dbReference>
<dbReference type="InterPro" id="IPR005482">
    <property type="entry name" value="Biotin_COase_C"/>
</dbReference>
<dbReference type="InterPro" id="IPR050856">
    <property type="entry name" value="Biotin_carboxylase_complex"/>
</dbReference>
<comment type="cofactor">
    <cofactor evidence="1">
        <name>biotin</name>
        <dbReference type="ChEBI" id="CHEBI:57586"/>
    </cofactor>
</comment>
<dbReference type="InterPro" id="IPR011053">
    <property type="entry name" value="Single_hybrid_motif"/>
</dbReference>
<evidence type="ECO:0000259" key="8">
    <source>
        <dbReference type="PROSITE" id="PS50968"/>
    </source>
</evidence>
<dbReference type="NCBIfam" id="NF006367">
    <property type="entry name" value="PRK08591.1"/>
    <property type="match status" value="1"/>
</dbReference>
<keyword evidence="4 6" id="KW-0067">ATP-binding</keyword>
<reference evidence="11" key="1">
    <citation type="submission" date="2022-06" db="EMBL/GenBank/DDBJ databases">
        <title>CFH 74404 Thermomicrobiaceae sp.</title>
        <authorList>
            <person name="Ming H."/>
            <person name="Li W.-J."/>
            <person name="Zhao Z."/>
        </authorList>
    </citation>
    <scope>NUCLEOTIDE SEQUENCE</scope>
    <source>
        <strain evidence="11">CFH 74404</strain>
    </source>
</reference>
<evidence type="ECO:0000256" key="2">
    <source>
        <dbReference type="ARBA" id="ARBA00022598"/>
    </source>
</evidence>
<dbReference type="RefSeq" id="WP_347711016.1">
    <property type="nucleotide sequence ID" value="NZ_JAMSLR010000004.1"/>
</dbReference>
<dbReference type="PANTHER" id="PTHR18866:SF33">
    <property type="entry name" value="METHYLCROTONOYL-COA CARBOXYLASE SUBUNIT ALPHA, MITOCHONDRIAL-RELATED"/>
    <property type="match status" value="1"/>
</dbReference>
<dbReference type="PANTHER" id="PTHR18866">
    <property type="entry name" value="CARBOXYLASE:PYRUVATE/ACETYL-COA/PROPIONYL-COA CARBOXYLASE"/>
    <property type="match status" value="1"/>
</dbReference>
<keyword evidence="2 11" id="KW-0436">Ligase</keyword>
<evidence type="ECO:0000256" key="4">
    <source>
        <dbReference type="ARBA" id="ARBA00022840"/>
    </source>
</evidence>
<dbReference type="InterPro" id="IPR005481">
    <property type="entry name" value="BC-like_N"/>
</dbReference>
<evidence type="ECO:0000256" key="7">
    <source>
        <dbReference type="SAM" id="MobiDB-lite"/>
    </source>
</evidence>
<dbReference type="Proteomes" id="UP001165306">
    <property type="component" value="Unassembled WGS sequence"/>
</dbReference>
<dbReference type="GO" id="GO:0003989">
    <property type="term" value="F:acetyl-CoA carboxylase activity"/>
    <property type="evidence" value="ECO:0007669"/>
    <property type="project" value="UniProtKB-EC"/>
</dbReference>
<accession>A0AA41WF99</accession>
<dbReference type="InterPro" id="IPR005479">
    <property type="entry name" value="CPAse_ATP-bd"/>
</dbReference>
<dbReference type="AlphaFoldDB" id="A0AA41WF99"/>
<dbReference type="InterPro" id="IPR011761">
    <property type="entry name" value="ATP-grasp"/>
</dbReference>
<dbReference type="InterPro" id="IPR011764">
    <property type="entry name" value="Biotin_carboxylation_dom"/>
</dbReference>
<dbReference type="GO" id="GO:0046872">
    <property type="term" value="F:metal ion binding"/>
    <property type="evidence" value="ECO:0007669"/>
    <property type="project" value="InterPro"/>
</dbReference>
<keyword evidence="3 6" id="KW-0547">Nucleotide-binding</keyword>
<evidence type="ECO:0000256" key="5">
    <source>
        <dbReference type="ARBA" id="ARBA00023267"/>
    </source>
</evidence>
<dbReference type="InterPro" id="IPR011054">
    <property type="entry name" value="Rudment_hybrid_motif"/>
</dbReference>
<feature type="domain" description="Biotin carboxylation" evidence="10">
    <location>
        <begin position="3"/>
        <end position="444"/>
    </location>
</feature>
<evidence type="ECO:0000259" key="9">
    <source>
        <dbReference type="PROSITE" id="PS50975"/>
    </source>
</evidence>